<dbReference type="EMBL" id="AP004739">
    <property type="protein sequence ID" value="BAD54152.1"/>
    <property type="molecule type" value="Genomic_DNA"/>
</dbReference>
<protein>
    <submittedName>
        <fullName evidence="3">Uncharacterized protein</fullName>
    </submittedName>
</protein>
<evidence type="ECO:0000313" key="4">
    <source>
        <dbReference type="Proteomes" id="UP000000763"/>
    </source>
</evidence>
<feature type="compositionally biased region" description="Basic and acidic residues" evidence="1">
    <location>
        <begin position="16"/>
        <end position="27"/>
    </location>
</feature>
<reference evidence="4" key="4">
    <citation type="journal article" date="2008" name="Nucleic Acids Res.">
        <title>The rice annotation project database (RAP-DB): 2008 update.</title>
        <authorList>
            <consortium name="The rice annotation project (RAP)"/>
        </authorList>
    </citation>
    <scope>GENOME REANNOTATION</scope>
    <source>
        <strain evidence="4">cv. Nipponbare</strain>
    </source>
</reference>
<dbReference type="AlphaFoldDB" id="Q5Z7G2"/>
<name>Q5Z7G2_ORYSJ</name>
<feature type="region of interest" description="Disordered" evidence="1">
    <location>
        <begin position="1"/>
        <end position="27"/>
    </location>
</feature>
<feature type="compositionally biased region" description="Basic residues" evidence="1">
    <location>
        <begin position="1"/>
        <end position="11"/>
    </location>
</feature>
<reference evidence="3" key="2">
    <citation type="submission" date="2002-02" db="EMBL/GenBank/DDBJ databases">
        <title>Oryza sativa nipponbare(GA3) genomic DNA, chromosome 6, BAC clone:OSJNBa0090E14.</title>
        <authorList>
            <person name="Sasaki T."/>
            <person name="Matsumoto T."/>
            <person name="Yamamoto K."/>
        </authorList>
    </citation>
    <scope>NUCLEOTIDE SEQUENCE</scope>
</reference>
<accession>Q5Z7G2</accession>
<organism evidence="3 4">
    <name type="scientific">Oryza sativa subsp. japonica</name>
    <name type="common">Rice</name>
    <dbReference type="NCBI Taxonomy" id="39947"/>
    <lineage>
        <taxon>Eukaryota</taxon>
        <taxon>Viridiplantae</taxon>
        <taxon>Streptophyta</taxon>
        <taxon>Embryophyta</taxon>
        <taxon>Tracheophyta</taxon>
        <taxon>Spermatophyta</taxon>
        <taxon>Magnoliopsida</taxon>
        <taxon>Liliopsida</taxon>
        <taxon>Poales</taxon>
        <taxon>Poaceae</taxon>
        <taxon>BOP clade</taxon>
        <taxon>Oryzoideae</taxon>
        <taxon>Oryzeae</taxon>
        <taxon>Oryzinae</taxon>
        <taxon>Oryza</taxon>
        <taxon>Oryza sativa</taxon>
    </lineage>
</organism>
<evidence type="ECO:0000313" key="3">
    <source>
        <dbReference type="EMBL" id="BAD54152.1"/>
    </source>
</evidence>
<evidence type="ECO:0000313" key="2">
    <source>
        <dbReference type="EMBL" id="BAD53724.1"/>
    </source>
</evidence>
<sequence>MHTSPIRKRRLSPNQRKKEEEGRKEKKVSVRQELMSCVDMVSGNYALTHYVDMLNNVASCSSTRCASVNVKICRFFVNSLVRLSNARSSVYGRGGRSTAIDMDGNWEGIKEVMHGCFGLYENIVDKERFKTHITIRHGGAVKRSAYKKVDDIKNGQRLMAWRLAAAQRWRLPAGGGGCMGGDVSPPSSQIRLRQRRCRGGGYRREAEGAWAVASPLPPPRSSGGGAQRTVTVEGGAGEEVAATDGGEGFMGGSVSPPLLDLVEAASVGSGDLASGSG</sequence>
<dbReference type="Proteomes" id="UP000000763">
    <property type="component" value="Chromosome 6"/>
</dbReference>
<proteinExistence type="predicted"/>
<reference evidence="2" key="1">
    <citation type="submission" date="2001-05" db="EMBL/GenBank/DDBJ databases">
        <title>Oryza sativa nipponbare(GA3) genomic DNA, chromosome 6, PAC clone:P0528E12.</title>
        <authorList>
            <person name="Sasaki T."/>
            <person name="Matsumoto T."/>
            <person name="Yamamoto K."/>
        </authorList>
    </citation>
    <scope>NUCLEOTIDE SEQUENCE</scope>
</reference>
<gene>
    <name evidence="3" type="ORF">OSJNBa0090E14.30</name>
    <name evidence="2" type="ORF">P0528E12.1</name>
</gene>
<evidence type="ECO:0000256" key="1">
    <source>
        <dbReference type="SAM" id="MobiDB-lite"/>
    </source>
</evidence>
<reference evidence="4" key="3">
    <citation type="journal article" date="2005" name="Nature">
        <title>The map-based sequence of the rice genome.</title>
        <authorList>
            <consortium name="International rice genome sequencing project (IRGSP)"/>
            <person name="Matsumoto T."/>
            <person name="Wu J."/>
            <person name="Kanamori H."/>
            <person name="Katayose Y."/>
            <person name="Fujisawa M."/>
            <person name="Namiki N."/>
            <person name="Mizuno H."/>
            <person name="Yamamoto K."/>
            <person name="Antonio B.A."/>
            <person name="Baba T."/>
            <person name="Sakata K."/>
            <person name="Nagamura Y."/>
            <person name="Aoki H."/>
            <person name="Arikawa K."/>
            <person name="Arita K."/>
            <person name="Bito T."/>
            <person name="Chiden Y."/>
            <person name="Fujitsuka N."/>
            <person name="Fukunaka R."/>
            <person name="Hamada M."/>
            <person name="Harada C."/>
            <person name="Hayashi A."/>
            <person name="Hijishita S."/>
            <person name="Honda M."/>
            <person name="Hosokawa S."/>
            <person name="Ichikawa Y."/>
            <person name="Idonuma A."/>
            <person name="Iijima M."/>
            <person name="Ikeda M."/>
            <person name="Ikeno M."/>
            <person name="Ito K."/>
            <person name="Ito S."/>
            <person name="Ito T."/>
            <person name="Ito Y."/>
            <person name="Ito Y."/>
            <person name="Iwabuchi A."/>
            <person name="Kamiya K."/>
            <person name="Karasawa W."/>
            <person name="Kurita K."/>
            <person name="Katagiri S."/>
            <person name="Kikuta A."/>
            <person name="Kobayashi H."/>
            <person name="Kobayashi N."/>
            <person name="Machita K."/>
            <person name="Maehara T."/>
            <person name="Masukawa M."/>
            <person name="Mizubayashi T."/>
            <person name="Mukai Y."/>
            <person name="Nagasaki H."/>
            <person name="Nagata Y."/>
            <person name="Naito S."/>
            <person name="Nakashima M."/>
            <person name="Nakama Y."/>
            <person name="Nakamichi Y."/>
            <person name="Nakamura M."/>
            <person name="Meguro A."/>
            <person name="Negishi M."/>
            <person name="Ohta I."/>
            <person name="Ohta T."/>
            <person name="Okamoto M."/>
            <person name="Ono N."/>
            <person name="Saji S."/>
            <person name="Sakaguchi M."/>
            <person name="Sakai K."/>
            <person name="Shibata M."/>
            <person name="Shimokawa T."/>
            <person name="Song J."/>
            <person name="Takazaki Y."/>
            <person name="Terasawa K."/>
            <person name="Tsugane M."/>
            <person name="Tsuji K."/>
            <person name="Ueda S."/>
            <person name="Waki K."/>
            <person name="Yamagata H."/>
            <person name="Yamamoto M."/>
            <person name="Yamamoto S."/>
            <person name="Yamane H."/>
            <person name="Yoshiki S."/>
            <person name="Yoshihara R."/>
            <person name="Yukawa K."/>
            <person name="Zhong H."/>
            <person name="Yano M."/>
            <person name="Yuan Q."/>
            <person name="Ouyang S."/>
            <person name="Liu J."/>
            <person name="Jones K.M."/>
            <person name="Gansberger K."/>
            <person name="Moffat K."/>
            <person name="Hill J."/>
            <person name="Bera J."/>
            <person name="Fadrosh D."/>
            <person name="Jin S."/>
            <person name="Johri S."/>
            <person name="Kim M."/>
            <person name="Overton L."/>
            <person name="Reardon M."/>
            <person name="Tsitrin T."/>
            <person name="Vuong H."/>
            <person name="Weaver B."/>
            <person name="Ciecko A."/>
            <person name="Tallon L."/>
            <person name="Jackson J."/>
            <person name="Pai G."/>
            <person name="Aken S.V."/>
            <person name="Utterback T."/>
            <person name="Reidmuller S."/>
            <person name="Feldblyum T."/>
            <person name="Hsiao J."/>
            <person name="Zismann V."/>
            <person name="Iobst S."/>
            <person name="de Vazeille A.R."/>
            <person name="Buell C.R."/>
            <person name="Ying K."/>
            <person name="Li Y."/>
            <person name="Lu T."/>
            <person name="Huang Y."/>
            <person name="Zhao Q."/>
            <person name="Feng Q."/>
            <person name="Zhang L."/>
            <person name="Zhu J."/>
            <person name="Weng Q."/>
            <person name="Mu J."/>
            <person name="Lu Y."/>
            <person name="Fan D."/>
            <person name="Liu Y."/>
            <person name="Guan J."/>
            <person name="Zhang Y."/>
            <person name="Yu S."/>
            <person name="Liu X."/>
            <person name="Zhang Y."/>
            <person name="Hong G."/>
            <person name="Han B."/>
            <person name="Choisne N."/>
            <person name="Demange N."/>
            <person name="Orjeda G."/>
            <person name="Samain S."/>
            <person name="Cattolico L."/>
            <person name="Pelletier E."/>
            <person name="Couloux A."/>
            <person name="Segurens B."/>
            <person name="Wincker P."/>
            <person name="D'Hont A."/>
            <person name="Scarpelli C."/>
            <person name="Weissenbach J."/>
            <person name="Salanoubat M."/>
            <person name="Quetier F."/>
            <person name="Yu Y."/>
            <person name="Kim H.R."/>
            <person name="Rambo T."/>
            <person name="Currie J."/>
            <person name="Collura K."/>
            <person name="Luo M."/>
            <person name="Yang T."/>
            <person name="Ammiraju J.S.S."/>
            <person name="Engler F."/>
            <person name="Soderlund C."/>
            <person name="Wing R.A."/>
            <person name="Palmer L.E."/>
            <person name="de la Bastide M."/>
            <person name="Spiegel L."/>
            <person name="Nascimento L."/>
            <person name="Zutavern T."/>
            <person name="O'Shaughnessy A."/>
            <person name="Dike S."/>
            <person name="Dedhia N."/>
            <person name="Preston R."/>
            <person name="Balija V."/>
            <person name="McCombie W.R."/>
            <person name="Chow T."/>
            <person name="Chen H."/>
            <person name="Chung M."/>
            <person name="Chen C."/>
            <person name="Shaw J."/>
            <person name="Wu H."/>
            <person name="Hsiao K."/>
            <person name="Chao Y."/>
            <person name="Chu M."/>
            <person name="Cheng C."/>
            <person name="Hour A."/>
            <person name="Lee P."/>
            <person name="Lin S."/>
            <person name="Lin Y."/>
            <person name="Liou J."/>
            <person name="Liu S."/>
            <person name="Hsing Y."/>
            <person name="Raghuvanshi S."/>
            <person name="Mohanty A."/>
            <person name="Bharti A.K."/>
            <person name="Gaur A."/>
            <person name="Gupta V."/>
            <person name="Kumar D."/>
            <person name="Ravi V."/>
            <person name="Vij S."/>
            <person name="Kapur A."/>
            <person name="Khurana P."/>
            <person name="Khurana P."/>
            <person name="Khurana J.P."/>
            <person name="Tyagi A.K."/>
            <person name="Gaikwad K."/>
            <person name="Singh A."/>
            <person name="Dalal V."/>
            <person name="Srivastava S."/>
            <person name="Dixit A."/>
            <person name="Pal A.K."/>
            <person name="Ghazi I.A."/>
            <person name="Yadav M."/>
            <person name="Pandit A."/>
            <person name="Bhargava A."/>
            <person name="Sureshbabu K."/>
            <person name="Batra K."/>
            <person name="Sharma T.R."/>
            <person name="Mohapatra T."/>
            <person name="Singh N.K."/>
            <person name="Messing J."/>
            <person name="Nelson A.B."/>
            <person name="Fuks G."/>
            <person name="Kavchok S."/>
            <person name="Keizer G."/>
            <person name="Linton E."/>
            <person name="Llaca V."/>
            <person name="Song R."/>
            <person name="Tanyolac B."/>
            <person name="Young S."/>
            <person name="Ho-Il K."/>
            <person name="Hahn J.H."/>
            <person name="Sangsakoo G."/>
            <person name="Vanavichit A."/>
            <person name="de Mattos Luiz.A.T."/>
            <person name="Zimmer P.D."/>
            <person name="Malone G."/>
            <person name="Dellagostin O."/>
            <person name="de Oliveira A.C."/>
            <person name="Bevan M."/>
            <person name="Bancroft I."/>
            <person name="Minx P."/>
            <person name="Cordum H."/>
            <person name="Wilson R."/>
            <person name="Cheng Z."/>
            <person name="Jin W."/>
            <person name="Jiang J."/>
            <person name="Leong S.A."/>
            <person name="Iwama H."/>
            <person name="Gojobori T."/>
            <person name="Itoh T."/>
            <person name="Niimura Y."/>
            <person name="Fujii Y."/>
            <person name="Habara T."/>
            <person name="Sakai H."/>
            <person name="Sato Y."/>
            <person name="Wilson G."/>
            <person name="Kumar K."/>
            <person name="McCouch S."/>
            <person name="Juretic N."/>
            <person name="Hoen D."/>
            <person name="Wright S."/>
            <person name="Bruskiewich R."/>
            <person name="Bureau T."/>
            <person name="Miyao A."/>
            <person name="Hirochika H."/>
            <person name="Nishikawa T."/>
            <person name="Kadowaki K."/>
            <person name="Sugiura M."/>
            <person name="Burr B."/>
            <person name="Sasaki T."/>
        </authorList>
    </citation>
    <scope>NUCLEOTIDE SEQUENCE [LARGE SCALE GENOMIC DNA]</scope>
    <source>
        <strain evidence="4">cv. Nipponbare</strain>
    </source>
</reference>
<dbReference type="EMBL" id="AP003713">
    <property type="protein sequence ID" value="BAD53724.1"/>
    <property type="molecule type" value="Genomic_DNA"/>
</dbReference>